<dbReference type="InterPro" id="IPR057623">
    <property type="entry name" value="PUB12-19-like_N"/>
</dbReference>
<dbReference type="PANTHER" id="PTHR23315:SF275">
    <property type="entry name" value="U-BOX DOMAIN-CONTAINING PROTEIN 13"/>
    <property type="match status" value="1"/>
</dbReference>
<evidence type="ECO:0000256" key="3">
    <source>
        <dbReference type="ARBA" id="ARBA00012483"/>
    </source>
</evidence>
<dbReference type="SUPFAM" id="SSF48371">
    <property type="entry name" value="ARM repeat"/>
    <property type="match status" value="1"/>
</dbReference>
<proteinExistence type="predicted"/>
<keyword evidence="10" id="KW-1185">Reference proteome</keyword>
<comment type="pathway">
    <text evidence="2">Protein modification; protein ubiquitination.</text>
</comment>
<dbReference type="CDD" id="cd16664">
    <property type="entry name" value="RING-Ubox_PUB"/>
    <property type="match status" value="1"/>
</dbReference>
<evidence type="ECO:0000256" key="5">
    <source>
        <dbReference type="ARBA" id="ARBA00022737"/>
    </source>
</evidence>
<gene>
    <name evidence="9" type="primary">SPL11</name>
    <name evidence="9" type="ORF">KSP40_PGU006242</name>
</gene>
<dbReference type="InterPro" id="IPR011989">
    <property type="entry name" value="ARM-like"/>
</dbReference>
<keyword evidence="5" id="KW-0677">Repeat</keyword>
<evidence type="ECO:0000313" key="9">
    <source>
        <dbReference type="EMBL" id="KAK8952873.1"/>
    </source>
</evidence>
<dbReference type="Pfam" id="PF25598">
    <property type="entry name" value="ARM_PUB"/>
    <property type="match status" value="1"/>
</dbReference>
<dbReference type="SMART" id="SM00504">
    <property type="entry name" value="Ubox"/>
    <property type="match status" value="1"/>
</dbReference>
<dbReference type="InterPro" id="IPR003613">
    <property type="entry name" value="Ubox_domain"/>
</dbReference>
<dbReference type="Pfam" id="PF25368">
    <property type="entry name" value="PUB10_N"/>
    <property type="match status" value="1"/>
</dbReference>
<dbReference type="InterPro" id="IPR058678">
    <property type="entry name" value="ARM_PUB"/>
</dbReference>
<dbReference type="SUPFAM" id="SSF57850">
    <property type="entry name" value="RING/U-box"/>
    <property type="match status" value="1"/>
</dbReference>
<dbReference type="InterPro" id="IPR013083">
    <property type="entry name" value="Znf_RING/FYVE/PHD"/>
</dbReference>
<comment type="caution">
    <text evidence="9">The sequence shown here is derived from an EMBL/GenBank/DDBJ whole genome shotgun (WGS) entry which is preliminary data.</text>
</comment>
<accession>A0ABR2LVI6</accession>
<feature type="repeat" description="ARM" evidence="7">
    <location>
        <begin position="385"/>
        <end position="427"/>
    </location>
</feature>
<keyword evidence="4" id="KW-0808">Transferase</keyword>
<dbReference type="Proteomes" id="UP001412067">
    <property type="component" value="Unassembled WGS sequence"/>
</dbReference>
<dbReference type="Gene3D" id="1.25.10.10">
    <property type="entry name" value="Leucine-rich Repeat Variant"/>
    <property type="match status" value="3"/>
</dbReference>
<evidence type="ECO:0000256" key="4">
    <source>
        <dbReference type="ARBA" id="ARBA00022679"/>
    </source>
</evidence>
<evidence type="ECO:0000256" key="7">
    <source>
        <dbReference type="PROSITE-ProRule" id="PRU00259"/>
    </source>
</evidence>
<reference evidence="9 10" key="1">
    <citation type="journal article" date="2022" name="Nat. Plants">
        <title>Genomes of leafy and leafless Platanthera orchids illuminate the evolution of mycoheterotrophy.</title>
        <authorList>
            <person name="Li M.H."/>
            <person name="Liu K.W."/>
            <person name="Li Z."/>
            <person name="Lu H.C."/>
            <person name="Ye Q.L."/>
            <person name="Zhang D."/>
            <person name="Wang J.Y."/>
            <person name="Li Y.F."/>
            <person name="Zhong Z.M."/>
            <person name="Liu X."/>
            <person name="Yu X."/>
            <person name="Liu D.K."/>
            <person name="Tu X.D."/>
            <person name="Liu B."/>
            <person name="Hao Y."/>
            <person name="Liao X.Y."/>
            <person name="Jiang Y.T."/>
            <person name="Sun W.H."/>
            <person name="Chen J."/>
            <person name="Chen Y.Q."/>
            <person name="Ai Y."/>
            <person name="Zhai J.W."/>
            <person name="Wu S.S."/>
            <person name="Zhou Z."/>
            <person name="Hsiao Y.Y."/>
            <person name="Wu W.L."/>
            <person name="Chen Y.Y."/>
            <person name="Lin Y.F."/>
            <person name="Hsu J.L."/>
            <person name="Li C.Y."/>
            <person name="Wang Z.W."/>
            <person name="Zhao X."/>
            <person name="Zhong W.Y."/>
            <person name="Ma X.K."/>
            <person name="Ma L."/>
            <person name="Huang J."/>
            <person name="Chen G.Z."/>
            <person name="Huang M.Z."/>
            <person name="Huang L."/>
            <person name="Peng D.H."/>
            <person name="Luo Y.B."/>
            <person name="Zou S.Q."/>
            <person name="Chen S.P."/>
            <person name="Lan S."/>
            <person name="Tsai W.C."/>
            <person name="Van de Peer Y."/>
            <person name="Liu Z.J."/>
        </authorList>
    </citation>
    <scope>NUCLEOTIDE SEQUENCE [LARGE SCALE GENOMIC DNA]</scope>
    <source>
        <strain evidence="9">Lor288</strain>
    </source>
</reference>
<evidence type="ECO:0000256" key="1">
    <source>
        <dbReference type="ARBA" id="ARBA00000900"/>
    </source>
</evidence>
<dbReference type="PROSITE" id="PS50176">
    <property type="entry name" value="ARM_REPEAT"/>
    <property type="match status" value="1"/>
</dbReference>
<protein>
    <recommendedName>
        <fullName evidence="3">RING-type E3 ubiquitin transferase</fullName>
        <ecNumber evidence="3">2.3.2.27</ecNumber>
    </recommendedName>
</protein>
<dbReference type="Pfam" id="PF04564">
    <property type="entry name" value="U-box"/>
    <property type="match status" value="1"/>
</dbReference>
<dbReference type="PROSITE" id="PS51698">
    <property type="entry name" value="U_BOX"/>
    <property type="match status" value="1"/>
</dbReference>
<feature type="domain" description="U-box" evidence="8">
    <location>
        <begin position="250"/>
        <end position="324"/>
    </location>
</feature>
<evidence type="ECO:0000256" key="2">
    <source>
        <dbReference type="ARBA" id="ARBA00004906"/>
    </source>
</evidence>
<keyword evidence="6" id="KW-0833">Ubl conjugation pathway</keyword>
<dbReference type="InterPro" id="IPR045210">
    <property type="entry name" value="RING-Ubox_PUB"/>
</dbReference>
<dbReference type="Gene3D" id="3.30.40.10">
    <property type="entry name" value="Zinc/RING finger domain, C3HC4 (zinc finger)"/>
    <property type="match status" value="1"/>
</dbReference>
<sequence length="637" mass="70403">MAGVEDAGVLDTAEMLRRLVNSVEQVPSASCFCKPYKKQFRCLSRQIKLFAPMLDEVWEKRASIPEDALKTLAPLAAAIGFAWELLRFGNEGSKLYMVLERYRIIERLMNVTARLEHALDIVSFNKLGLTHFVTEQVDLVHGQFKRAKCHTVDSDLGLYNDLRSIYNSMPDTDPDIINRVVENLQLLNISEFTQESAALHELVVSNGGAVPEKNLERMSMLLKKLKDYVLTQNYEAENPPCHSIPVSTISIPDDFRCAISLELMKDPVIVSTGQTYERRSIKKWIEDGHDTCPKTRLRLANRSLIPNIVLRSLISHWSETNGLPKYPYVSSKPASFCLSKEHEYVADLILKLSSHCLEKQRSAAAELRRLTKGSSINRRCVAAAGAVPLLVTLLSKSDLSTQVHAVTALLNISILEENRELIVSSGAVPGIVCLLKNGNMEARRNAAATLFILSSVNENRILIGCESDAIQGLISLLREGGLEEKKDAASAIFTLCSYRGNKSKAVRAGVVPILVDLLMNPEALMTGIPLAMLSSFSSHRDGNAAICEVLPIPLLVKHIKSGSPQNCTNAVAILLELCVGKQRQICLAKVHECGVMPALQNLAVSGTDRAKRKAAELIECLNRFMDQQIQALCQIRV</sequence>
<comment type="catalytic activity">
    <reaction evidence="1">
        <text>S-ubiquitinyl-[E2 ubiquitin-conjugating enzyme]-L-cysteine + [acceptor protein]-L-lysine = [E2 ubiquitin-conjugating enzyme]-L-cysteine + N(6)-ubiquitinyl-[acceptor protein]-L-lysine.</text>
        <dbReference type="EC" id="2.3.2.27"/>
    </reaction>
</comment>
<evidence type="ECO:0000259" key="8">
    <source>
        <dbReference type="PROSITE" id="PS51698"/>
    </source>
</evidence>
<dbReference type="InterPro" id="IPR016024">
    <property type="entry name" value="ARM-type_fold"/>
</dbReference>
<dbReference type="EMBL" id="JBBWWR010000014">
    <property type="protein sequence ID" value="KAK8952873.1"/>
    <property type="molecule type" value="Genomic_DNA"/>
</dbReference>
<dbReference type="SMART" id="SM00185">
    <property type="entry name" value="ARM"/>
    <property type="match status" value="3"/>
</dbReference>
<evidence type="ECO:0000313" key="10">
    <source>
        <dbReference type="Proteomes" id="UP001412067"/>
    </source>
</evidence>
<evidence type="ECO:0000256" key="6">
    <source>
        <dbReference type="ARBA" id="ARBA00022786"/>
    </source>
</evidence>
<dbReference type="PANTHER" id="PTHR23315">
    <property type="entry name" value="U BOX DOMAIN-CONTAINING"/>
    <property type="match status" value="1"/>
</dbReference>
<dbReference type="InterPro" id="IPR000225">
    <property type="entry name" value="Armadillo"/>
</dbReference>
<name>A0ABR2LVI6_9ASPA</name>
<organism evidence="9 10">
    <name type="scientific">Platanthera guangdongensis</name>
    <dbReference type="NCBI Taxonomy" id="2320717"/>
    <lineage>
        <taxon>Eukaryota</taxon>
        <taxon>Viridiplantae</taxon>
        <taxon>Streptophyta</taxon>
        <taxon>Embryophyta</taxon>
        <taxon>Tracheophyta</taxon>
        <taxon>Spermatophyta</taxon>
        <taxon>Magnoliopsida</taxon>
        <taxon>Liliopsida</taxon>
        <taxon>Asparagales</taxon>
        <taxon>Orchidaceae</taxon>
        <taxon>Orchidoideae</taxon>
        <taxon>Orchideae</taxon>
        <taxon>Orchidinae</taxon>
        <taxon>Platanthera</taxon>
    </lineage>
</organism>
<dbReference type="EC" id="2.3.2.27" evidence="3"/>